<dbReference type="InterPro" id="IPR011334">
    <property type="entry name" value="UDP-acyl_GlcNac_deAcase_C"/>
</dbReference>
<dbReference type="CDD" id="cd01288">
    <property type="entry name" value="FabZ"/>
    <property type="match status" value="1"/>
</dbReference>
<dbReference type="GO" id="GO:0103117">
    <property type="term" value="F:UDP-3-O-acyl-N-acetylglucosamine deacetylase activity"/>
    <property type="evidence" value="ECO:0007669"/>
    <property type="project" value="UniProtKB-UniRule"/>
</dbReference>
<comment type="similarity">
    <text evidence="16">Belongs to the thioester dehydratase family. FabZ subfamily.</text>
</comment>
<dbReference type="PANTHER" id="PTHR33694">
    <property type="entry name" value="UDP-3-O-ACYL-N-ACETYLGLUCOSAMINE DEACETYLASE 1, MITOCHONDRIAL-RELATED"/>
    <property type="match status" value="1"/>
</dbReference>
<evidence type="ECO:0000256" key="15">
    <source>
        <dbReference type="HAMAP-Rule" id="MF_00388"/>
    </source>
</evidence>
<evidence type="ECO:0000256" key="8">
    <source>
        <dbReference type="ARBA" id="ARBA00022723"/>
    </source>
</evidence>
<comment type="catalytic activity">
    <reaction evidence="16">
        <text>a (3R)-hydroxyacyl-[ACP] = a (2E)-enoyl-[ACP] + H2O</text>
        <dbReference type="Rhea" id="RHEA:13097"/>
        <dbReference type="Rhea" id="RHEA-COMP:9925"/>
        <dbReference type="Rhea" id="RHEA-COMP:9945"/>
        <dbReference type="ChEBI" id="CHEBI:15377"/>
        <dbReference type="ChEBI" id="CHEBI:78784"/>
        <dbReference type="ChEBI" id="CHEBI:78827"/>
        <dbReference type="EC" id="4.2.1.59"/>
    </reaction>
</comment>
<dbReference type="InterPro" id="IPR013114">
    <property type="entry name" value="FabA_FabZ"/>
</dbReference>
<protein>
    <recommendedName>
        <fullName evidence="15 16">Multifunctional fusion protein</fullName>
    </recommendedName>
    <domain>
        <recommendedName>
            <fullName evidence="16">3-hydroxyacyl-[acyl-carrier-protein] dehydratase FabZ</fullName>
            <ecNumber evidence="16">4.2.1.59</ecNumber>
        </recommendedName>
        <alternativeName>
            <fullName evidence="16">(3R)-hydroxymyristoyl-[acyl-carrier-protein] dehydratase</fullName>
        </alternativeName>
        <alternativeName>
            <fullName evidence="16">Beta-hydroxyacyl-ACP dehydratase</fullName>
            <shortName evidence="16">(3R)-hydroxymyristoyl-ACP dehydrase</shortName>
        </alternativeName>
    </domain>
    <domain>
        <recommendedName>
            <fullName evidence="15">UDP-3-O-acyl-N-acetylglucosamine deacetylase</fullName>
            <shortName evidence="15">UDP-3-O-acyl-GlcNAc deacetylase</shortName>
            <ecNumber evidence="15">3.5.1.108</ecNumber>
        </recommendedName>
        <alternativeName>
            <fullName evidence="15">UDP-3-O-[R-3-hydroxymyristoyl]-N-acetylglucosamine deacetylase</fullName>
        </alternativeName>
    </domain>
</protein>
<evidence type="ECO:0000256" key="7">
    <source>
        <dbReference type="ARBA" id="ARBA00022556"/>
    </source>
</evidence>
<evidence type="ECO:0000256" key="13">
    <source>
        <dbReference type="ARBA" id="ARBA00024535"/>
    </source>
</evidence>
<dbReference type="InterPro" id="IPR020568">
    <property type="entry name" value="Ribosomal_Su5_D2-typ_SF"/>
</dbReference>
<keyword evidence="5 16" id="KW-0963">Cytoplasm</keyword>
<dbReference type="InterPro" id="IPR015870">
    <property type="entry name" value="UDP-acyl_N-AcGlcN_deAcase_N"/>
</dbReference>
<evidence type="ECO:0000256" key="14">
    <source>
        <dbReference type="ARBA" id="ARBA00025049"/>
    </source>
</evidence>
<dbReference type="Pfam" id="PF03331">
    <property type="entry name" value="LpxC"/>
    <property type="match status" value="1"/>
</dbReference>
<name>A0A367ZNX1_9BACT</name>
<dbReference type="PANTHER" id="PTHR33694:SF1">
    <property type="entry name" value="UDP-3-O-ACYL-N-ACETYLGLUCOSAMINE DEACETYLASE 1, MITOCHONDRIAL-RELATED"/>
    <property type="match status" value="1"/>
</dbReference>
<dbReference type="Pfam" id="PF07977">
    <property type="entry name" value="FabA"/>
    <property type="match status" value="1"/>
</dbReference>
<keyword evidence="7 15" id="KW-0441">Lipid A biosynthesis</keyword>
<dbReference type="UniPathway" id="UPA00359">
    <property type="reaction ID" value="UER00478"/>
</dbReference>
<dbReference type="GO" id="GO:0005737">
    <property type="term" value="C:cytoplasm"/>
    <property type="evidence" value="ECO:0007669"/>
    <property type="project" value="UniProtKB-SubCell"/>
</dbReference>
<comment type="caution">
    <text evidence="17">The sequence shown here is derived from an EMBL/GenBank/DDBJ whole genome shotgun (WGS) entry which is preliminary data.</text>
</comment>
<dbReference type="GO" id="GO:0019171">
    <property type="term" value="F:(3R)-hydroxyacyl-[acyl-carrier-protein] dehydratase activity"/>
    <property type="evidence" value="ECO:0007669"/>
    <property type="project" value="UniProtKB-EC"/>
</dbReference>
<dbReference type="EMBL" id="QOQW01000010">
    <property type="protein sequence ID" value="RCK79818.1"/>
    <property type="molecule type" value="Genomic_DNA"/>
</dbReference>
<comment type="function">
    <text evidence="2 15">Catalyzes the hydrolysis of UDP-3-O-myristoyl-N-acetylglucosamine to form UDP-3-O-myristoylglucosamine and acetate, the committed step in lipid A biosynthesis.</text>
</comment>
<evidence type="ECO:0000313" key="18">
    <source>
        <dbReference type="Proteomes" id="UP000252355"/>
    </source>
</evidence>
<evidence type="ECO:0000313" key="17">
    <source>
        <dbReference type="EMBL" id="RCK79818.1"/>
    </source>
</evidence>
<dbReference type="Gene3D" id="3.30.1700.10">
    <property type="entry name" value="lpxc deacetylase, domain 2"/>
    <property type="match status" value="1"/>
</dbReference>
<evidence type="ECO:0000256" key="4">
    <source>
        <dbReference type="ARBA" id="ARBA00005002"/>
    </source>
</evidence>
<keyword evidence="9 15" id="KW-0378">Hydrolase</keyword>
<evidence type="ECO:0000256" key="1">
    <source>
        <dbReference type="ARBA" id="ARBA00001947"/>
    </source>
</evidence>
<keyword evidence="10 15" id="KW-0862">Zinc</keyword>
<feature type="active site" evidence="16">
    <location>
        <position position="337"/>
    </location>
</feature>
<dbReference type="SUPFAM" id="SSF54637">
    <property type="entry name" value="Thioesterase/thiol ester dehydrase-isomerase"/>
    <property type="match status" value="1"/>
</dbReference>
<comment type="subcellular location">
    <subcellularLocation>
        <location evidence="3 16">Cytoplasm</location>
    </subcellularLocation>
</comment>
<dbReference type="GO" id="GO:0046872">
    <property type="term" value="F:metal ion binding"/>
    <property type="evidence" value="ECO:0007669"/>
    <property type="project" value="UniProtKB-KW"/>
</dbReference>
<keyword evidence="6 15" id="KW-0444">Lipid biosynthesis</keyword>
<keyword evidence="12 16" id="KW-0456">Lyase</keyword>
<sequence>MSGERQCTIGAPFTMEGIGLHTGRPVRLTARPGEPGQGIRFRRLDLPGTPVIPAAIANVVEVLRGTTLGVGEARVHTVEHLMAGAYGLGIDNLWLDLDGPEPPAMDGSARPFAEALRQAGRVEQDLPRTFCRLPEICQLEEGDRALTYLPSDRFEVTFTLAYPGNLIPPQILHVEVEETLFFDRISRARTFGFVHEFDMLREKRLALGGSLENAVVIKADGTCMNPEGVRDPQEFVLHKILDLIGDLALIGKRLRGHVIAHKTGHAYNCRFARRLCQRFQEIQERKPSGMMTYEEIKSILPHRYPMLLIDKIVALDPGKSAIGIKNVTGNEEFFQGHFPQRAVMPGVLLIEAMAQVAGVLFLSQPEHKGKLPFFVGIDGVRFRRPVVPGDRLELHVKVLKVRGNTGKVAVEARVDGEEVTAAELMFTIV</sequence>
<organism evidence="17 18">
    <name type="scientific">Candidatus Ozemobacter sibiricus</name>
    <dbReference type="NCBI Taxonomy" id="2268124"/>
    <lineage>
        <taxon>Bacteria</taxon>
        <taxon>Candidatus Ozemobacteria</taxon>
        <taxon>Candidatus Ozemobacterales</taxon>
        <taxon>Candidatus Ozemobacteraceae</taxon>
        <taxon>Candidatus Ozemobacter</taxon>
    </lineage>
</organism>
<keyword evidence="8 15" id="KW-0479">Metal-binding</keyword>
<evidence type="ECO:0000256" key="11">
    <source>
        <dbReference type="ARBA" id="ARBA00023098"/>
    </source>
</evidence>
<evidence type="ECO:0000256" key="9">
    <source>
        <dbReference type="ARBA" id="ARBA00022801"/>
    </source>
</evidence>
<comment type="function">
    <text evidence="14 16">Involved in unsaturated fatty acids biosynthesis. Catalyzes the dehydration of short chain beta-hydroxyacyl-ACPs and long chain saturated and unsaturated beta-hydroxyacyl-ACPs.</text>
</comment>
<evidence type="ECO:0000256" key="5">
    <source>
        <dbReference type="ARBA" id="ARBA00022490"/>
    </source>
</evidence>
<feature type="binding site" evidence="15">
    <location>
        <position position="80"/>
    </location>
    <ligand>
        <name>Zn(2+)</name>
        <dbReference type="ChEBI" id="CHEBI:29105"/>
    </ligand>
</feature>
<dbReference type="Gene3D" id="3.10.129.10">
    <property type="entry name" value="Hotdog Thioesterase"/>
    <property type="match status" value="1"/>
</dbReference>
<comment type="cofactor">
    <cofactor evidence="1 15">
        <name>Zn(2+)</name>
        <dbReference type="ChEBI" id="CHEBI:29105"/>
    </cofactor>
</comment>
<dbReference type="HAMAP" id="MF_00406">
    <property type="entry name" value="FabZ"/>
    <property type="match status" value="1"/>
</dbReference>
<reference evidence="17 18" key="1">
    <citation type="submission" date="2018-05" db="EMBL/GenBank/DDBJ databases">
        <title>A metagenomic window into the 2 km-deep terrestrial subsurface aquifer revealed taxonomically and functionally diverse microbial community comprising novel uncultured bacterial lineages.</title>
        <authorList>
            <person name="Kadnikov V.V."/>
            <person name="Mardanov A.V."/>
            <person name="Beletsky A.V."/>
            <person name="Banks D."/>
            <person name="Pimenov N.V."/>
            <person name="Frank Y.A."/>
            <person name="Karnachuk O.V."/>
            <person name="Ravin N.V."/>
        </authorList>
    </citation>
    <scope>NUCLEOTIDE SEQUENCE [LARGE SCALE GENOMIC DNA]</scope>
    <source>
        <strain evidence="17">BY5</strain>
    </source>
</reference>
<dbReference type="HAMAP" id="MF_00388">
    <property type="entry name" value="LpxC"/>
    <property type="match status" value="1"/>
</dbReference>
<keyword evidence="11 15" id="KW-0443">Lipid metabolism</keyword>
<comment type="pathway">
    <text evidence="4 15">Glycolipid biosynthesis; lipid IV(A) biosynthesis; lipid IV(A) from (3R)-3-hydroxytetradecanoyl-[acyl-carrier-protein] and UDP-N-acetyl-alpha-D-glucosamine: step 2/6.</text>
</comment>
<dbReference type="InterPro" id="IPR010084">
    <property type="entry name" value="FabZ"/>
</dbReference>
<dbReference type="AlphaFoldDB" id="A0A367ZNX1"/>
<dbReference type="EC" id="3.5.1.108" evidence="15"/>
<evidence type="ECO:0000256" key="16">
    <source>
        <dbReference type="HAMAP-Rule" id="MF_00406"/>
    </source>
</evidence>
<dbReference type="NCBIfam" id="NF000582">
    <property type="entry name" value="PRK00006.1"/>
    <property type="match status" value="1"/>
</dbReference>
<dbReference type="Gene3D" id="3.30.230.20">
    <property type="entry name" value="lpxc deacetylase, domain 1"/>
    <property type="match status" value="1"/>
</dbReference>
<dbReference type="FunFam" id="3.10.129.10:FF:000001">
    <property type="entry name" value="3-hydroxyacyl-[acyl-carrier-protein] dehydratase FabZ"/>
    <property type="match status" value="1"/>
</dbReference>
<dbReference type="GO" id="GO:0009245">
    <property type="term" value="P:lipid A biosynthetic process"/>
    <property type="evidence" value="ECO:0007669"/>
    <property type="project" value="UniProtKB-UniRule"/>
</dbReference>
<dbReference type="SUPFAM" id="SSF54211">
    <property type="entry name" value="Ribosomal protein S5 domain 2-like"/>
    <property type="match status" value="2"/>
</dbReference>
<feature type="binding site" evidence="15">
    <location>
        <position position="238"/>
    </location>
    <ligand>
        <name>Zn(2+)</name>
        <dbReference type="ChEBI" id="CHEBI:29105"/>
    </ligand>
</feature>
<feature type="binding site" evidence="15">
    <location>
        <position position="242"/>
    </location>
    <ligand>
        <name>Zn(2+)</name>
        <dbReference type="ChEBI" id="CHEBI:29105"/>
    </ligand>
</feature>
<evidence type="ECO:0000256" key="3">
    <source>
        <dbReference type="ARBA" id="ARBA00004496"/>
    </source>
</evidence>
<evidence type="ECO:0000256" key="2">
    <source>
        <dbReference type="ARBA" id="ARBA00002923"/>
    </source>
</evidence>
<feature type="active site" description="Proton donor" evidence="15">
    <location>
        <position position="265"/>
    </location>
</feature>
<dbReference type="Proteomes" id="UP000252355">
    <property type="component" value="Unassembled WGS sequence"/>
</dbReference>
<accession>A0A367ZNX1</accession>
<dbReference type="EC" id="4.2.1.59" evidence="16"/>
<comment type="catalytic activity">
    <reaction evidence="13 15">
        <text>a UDP-3-O-[(3R)-3-hydroxyacyl]-N-acetyl-alpha-D-glucosamine + H2O = a UDP-3-O-[(3R)-3-hydroxyacyl]-alpha-D-glucosamine + acetate</text>
        <dbReference type="Rhea" id="RHEA:67816"/>
        <dbReference type="ChEBI" id="CHEBI:15377"/>
        <dbReference type="ChEBI" id="CHEBI:30089"/>
        <dbReference type="ChEBI" id="CHEBI:137740"/>
        <dbReference type="ChEBI" id="CHEBI:173225"/>
        <dbReference type="EC" id="3.5.1.108"/>
    </reaction>
</comment>
<evidence type="ECO:0000256" key="10">
    <source>
        <dbReference type="ARBA" id="ARBA00022833"/>
    </source>
</evidence>
<dbReference type="NCBIfam" id="TIGR01750">
    <property type="entry name" value="fabZ"/>
    <property type="match status" value="1"/>
</dbReference>
<evidence type="ECO:0000256" key="6">
    <source>
        <dbReference type="ARBA" id="ARBA00022516"/>
    </source>
</evidence>
<dbReference type="InterPro" id="IPR029069">
    <property type="entry name" value="HotDog_dom_sf"/>
</dbReference>
<proteinExistence type="inferred from homology"/>
<dbReference type="InterPro" id="IPR004463">
    <property type="entry name" value="UDP-acyl_GlcNac_deAcase"/>
</dbReference>
<gene>
    <name evidence="16" type="primary">fabZ</name>
    <name evidence="15" type="synonym">lpxC</name>
    <name evidence="17" type="ORF">OZSIB_3972</name>
</gene>
<dbReference type="GO" id="GO:0006633">
    <property type="term" value="P:fatty acid biosynthetic process"/>
    <property type="evidence" value="ECO:0007669"/>
    <property type="project" value="UniProtKB-UniRule"/>
</dbReference>
<dbReference type="NCBIfam" id="TIGR00325">
    <property type="entry name" value="lpxC"/>
    <property type="match status" value="1"/>
</dbReference>
<comment type="similarity">
    <text evidence="15">Belongs to the LpxC family.</text>
</comment>
<dbReference type="GO" id="GO:0016020">
    <property type="term" value="C:membrane"/>
    <property type="evidence" value="ECO:0007669"/>
    <property type="project" value="GOC"/>
</dbReference>
<evidence type="ECO:0000256" key="12">
    <source>
        <dbReference type="ARBA" id="ARBA00023239"/>
    </source>
</evidence>